<sequence>MKKTVTIALASLLAIAPAAGIAYAQDATAPMTSDGMSTGSIAADSVDVVKISSLEADDSQRGEAERLTLKANDPATMEKVQSELQGVPGLADALASKNVQLENVVEIQTSATGGKVVYVK</sequence>
<dbReference type="Proteomes" id="UP000996601">
    <property type="component" value="Unassembled WGS sequence"/>
</dbReference>
<organism evidence="2 3">
    <name type="scientific">Shinella lacus</name>
    <dbReference type="NCBI Taxonomy" id="2654216"/>
    <lineage>
        <taxon>Bacteria</taxon>
        <taxon>Pseudomonadati</taxon>
        <taxon>Pseudomonadota</taxon>
        <taxon>Alphaproteobacteria</taxon>
        <taxon>Hyphomicrobiales</taxon>
        <taxon>Rhizobiaceae</taxon>
        <taxon>Shinella</taxon>
    </lineage>
</organism>
<feature type="chain" id="PRO_5046507601" evidence="1">
    <location>
        <begin position="25"/>
        <end position="120"/>
    </location>
</feature>
<proteinExistence type="predicted"/>
<keyword evidence="3" id="KW-1185">Reference proteome</keyword>
<dbReference type="RefSeq" id="WP_256117110.1">
    <property type="nucleotide sequence ID" value="NZ_WHSB02000004.1"/>
</dbReference>
<protein>
    <submittedName>
        <fullName evidence="2">Uncharacterized protein</fullName>
    </submittedName>
</protein>
<keyword evidence="1" id="KW-0732">Signal</keyword>
<reference evidence="2" key="1">
    <citation type="submission" date="2021-07" db="EMBL/GenBank/DDBJ databases">
        <title>Shinella sp. nov., a novel member of the genus Shinella from water.</title>
        <authorList>
            <person name="Deng Y."/>
        </authorList>
    </citation>
    <scope>NUCLEOTIDE SEQUENCE</scope>
    <source>
        <strain evidence="2">CPCC 100929</strain>
    </source>
</reference>
<name>A0ABT1R6E3_9HYPH</name>
<evidence type="ECO:0000313" key="2">
    <source>
        <dbReference type="EMBL" id="MCQ4630737.1"/>
    </source>
</evidence>
<accession>A0ABT1R6E3</accession>
<evidence type="ECO:0000256" key="1">
    <source>
        <dbReference type="SAM" id="SignalP"/>
    </source>
</evidence>
<feature type="signal peptide" evidence="1">
    <location>
        <begin position="1"/>
        <end position="24"/>
    </location>
</feature>
<gene>
    <name evidence="2" type="ORF">GB927_011850</name>
</gene>
<comment type="caution">
    <text evidence="2">The sequence shown here is derived from an EMBL/GenBank/DDBJ whole genome shotgun (WGS) entry which is preliminary data.</text>
</comment>
<dbReference type="EMBL" id="WHSB02000004">
    <property type="protein sequence ID" value="MCQ4630737.1"/>
    <property type="molecule type" value="Genomic_DNA"/>
</dbReference>
<evidence type="ECO:0000313" key="3">
    <source>
        <dbReference type="Proteomes" id="UP000996601"/>
    </source>
</evidence>